<dbReference type="EC" id="2.2.1.6" evidence="8"/>
<evidence type="ECO:0000313" key="10">
    <source>
        <dbReference type="EMBL" id="MBP1918674.1"/>
    </source>
</evidence>
<dbReference type="CDD" id="cd04878">
    <property type="entry name" value="ACT_AHAS"/>
    <property type="match status" value="1"/>
</dbReference>
<proteinExistence type="inferred from homology"/>
<keyword evidence="11" id="KW-1185">Reference proteome</keyword>
<comment type="pathway">
    <text evidence="2 8">Amino-acid biosynthesis; L-valine biosynthesis; L-valine from pyruvate: step 1/4.</text>
</comment>
<evidence type="ECO:0000259" key="9">
    <source>
        <dbReference type="PROSITE" id="PS51671"/>
    </source>
</evidence>
<evidence type="ECO:0000256" key="7">
    <source>
        <dbReference type="ARBA" id="ARBA00048670"/>
    </source>
</evidence>
<evidence type="ECO:0000256" key="4">
    <source>
        <dbReference type="ARBA" id="ARBA00011744"/>
    </source>
</evidence>
<comment type="subunit">
    <text evidence="4 8">Dimer of large and small chains.</text>
</comment>
<name>A0ABS4G2A9_9CLOT</name>
<dbReference type="RefSeq" id="WP_209458903.1">
    <property type="nucleotide sequence ID" value="NZ_JAGGKC010000007.1"/>
</dbReference>
<dbReference type="NCBIfam" id="TIGR00119">
    <property type="entry name" value="acolac_sm"/>
    <property type="match status" value="1"/>
</dbReference>
<dbReference type="InterPro" id="IPR045865">
    <property type="entry name" value="ACT-like_dom_sf"/>
</dbReference>
<dbReference type="PANTHER" id="PTHR30239">
    <property type="entry name" value="ACETOLACTATE SYNTHASE SMALL SUBUNIT"/>
    <property type="match status" value="1"/>
</dbReference>
<dbReference type="Gene3D" id="3.30.70.1150">
    <property type="entry name" value="ACT-like. Chain A, domain 2"/>
    <property type="match status" value="1"/>
</dbReference>
<evidence type="ECO:0000256" key="5">
    <source>
        <dbReference type="ARBA" id="ARBA00022605"/>
    </source>
</evidence>
<keyword evidence="8 10" id="KW-0808">Transferase</keyword>
<keyword evidence="6 8" id="KW-0100">Branched-chain amino acid biosynthesis</keyword>
<dbReference type="InterPro" id="IPR039557">
    <property type="entry name" value="AHAS_ACT"/>
</dbReference>
<dbReference type="Gene3D" id="3.30.70.260">
    <property type="match status" value="1"/>
</dbReference>
<evidence type="ECO:0000256" key="1">
    <source>
        <dbReference type="ARBA" id="ARBA00004974"/>
    </source>
</evidence>
<comment type="function">
    <text evidence="8">Catalyzes the conversion of 2 pyruvate molecules into acetolactate in the first common step of the biosynthetic pathway of the branched-amino acids such as leucine, isoleucine, and valine.</text>
</comment>
<comment type="similarity">
    <text evidence="3 8">Belongs to the acetolactate synthase small subunit family.</text>
</comment>
<dbReference type="InterPro" id="IPR027271">
    <property type="entry name" value="Acetolactate_synth/TF_NikR_C"/>
</dbReference>
<dbReference type="SUPFAM" id="SSF55021">
    <property type="entry name" value="ACT-like"/>
    <property type="match status" value="2"/>
</dbReference>
<comment type="catalytic activity">
    <reaction evidence="7 8">
        <text>2 pyruvate + H(+) = (2S)-2-acetolactate + CO2</text>
        <dbReference type="Rhea" id="RHEA:25249"/>
        <dbReference type="ChEBI" id="CHEBI:15361"/>
        <dbReference type="ChEBI" id="CHEBI:15378"/>
        <dbReference type="ChEBI" id="CHEBI:16526"/>
        <dbReference type="ChEBI" id="CHEBI:58476"/>
        <dbReference type="EC" id="2.2.1.6"/>
    </reaction>
</comment>
<dbReference type="PROSITE" id="PS51671">
    <property type="entry name" value="ACT"/>
    <property type="match status" value="1"/>
</dbReference>
<dbReference type="InterPro" id="IPR004789">
    <property type="entry name" value="Acetalactate_synth_ssu"/>
</dbReference>
<protein>
    <recommendedName>
        <fullName evidence="8">Acetolactate synthase small subunit</fullName>
        <shortName evidence="8">AHAS</shortName>
        <shortName evidence="8">ALS</shortName>
        <ecNumber evidence="8">2.2.1.6</ecNumber>
    </recommendedName>
    <alternativeName>
        <fullName evidence="8">Acetohydroxy-acid synthase small subunit</fullName>
    </alternativeName>
</protein>
<dbReference type="InterPro" id="IPR002912">
    <property type="entry name" value="ACT_dom"/>
</dbReference>
<dbReference type="Pfam" id="PF10369">
    <property type="entry name" value="ALS_ss_C"/>
    <property type="match status" value="1"/>
</dbReference>
<dbReference type="EMBL" id="JAGGKC010000007">
    <property type="protein sequence ID" value="MBP1918674.1"/>
    <property type="molecule type" value="Genomic_DNA"/>
</dbReference>
<sequence>MERYVVSILVVNEPGVLSRISGLFSRRGYNIESLTVGRTENPEVSRITVSLTCDTSTLEQIIKQSQKLYVVLGVEELKTKDSVYRELALVKVRANEEARSPIRGVVDIFRASIVDIAPESLIVEITGDGDKIDAFIKLVEPYGIIEMTRTGLTALGRGSQGITGIKAN</sequence>
<dbReference type="Pfam" id="PF22629">
    <property type="entry name" value="ACT_AHAS_ss"/>
    <property type="match status" value="1"/>
</dbReference>
<accession>A0ABS4G2A9</accession>
<gene>
    <name evidence="10" type="ORF">J2Z34_001151</name>
</gene>
<comment type="pathway">
    <text evidence="1 8">Amino-acid biosynthesis; L-isoleucine biosynthesis; L-isoleucine from 2-oxobutanoate: step 1/4.</text>
</comment>
<reference evidence="10 11" key="1">
    <citation type="submission" date="2021-03" db="EMBL/GenBank/DDBJ databases">
        <title>Genomic Encyclopedia of Type Strains, Phase IV (KMG-IV): sequencing the most valuable type-strain genomes for metagenomic binning, comparative biology and taxonomic classification.</title>
        <authorList>
            <person name="Goeker M."/>
        </authorList>
    </citation>
    <scope>NUCLEOTIDE SEQUENCE [LARGE SCALE GENOMIC DNA]</scope>
    <source>
        <strain evidence="10 11">DSM 6139</strain>
    </source>
</reference>
<keyword evidence="5 8" id="KW-0028">Amino-acid biosynthesis</keyword>
<dbReference type="InterPro" id="IPR054480">
    <property type="entry name" value="AHAS_small-like_ACT"/>
</dbReference>
<dbReference type="Proteomes" id="UP001519271">
    <property type="component" value="Unassembled WGS sequence"/>
</dbReference>
<comment type="caution">
    <text evidence="10">The sequence shown here is derived from an EMBL/GenBank/DDBJ whole genome shotgun (WGS) entry which is preliminary data.</text>
</comment>
<evidence type="ECO:0000256" key="6">
    <source>
        <dbReference type="ARBA" id="ARBA00023304"/>
    </source>
</evidence>
<evidence type="ECO:0000256" key="8">
    <source>
        <dbReference type="RuleBase" id="RU368092"/>
    </source>
</evidence>
<dbReference type="GO" id="GO:0003984">
    <property type="term" value="F:acetolactate synthase activity"/>
    <property type="evidence" value="ECO:0007669"/>
    <property type="project" value="UniProtKB-EC"/>
</dbReference>
<evidence type="ECO:0000256" key="3">
    <source>
        <dbReference type="ARBA" id="ARBA00006341"/>
    </source>
</evidence>
<feature type="domain" description="ACT" evidence="9">
    <location>
        <begin position="5"/>
        <end position="79"/>
    </location>
</feature>
<dbReference type="PANTHER" id="PTHR30239:SF0">
    <property type="entry name" value="ACETOLACTATE SYNTHASE SMALL SUBUNIT 1, CHLOROPLASTIC"/>
    <property type="match status" value="1"/>
</dbReference>
<dbReference type="InterPro" id="IPR019455">
    <property type="entry name" value="Acetolactate_synth_ssu_C"/>
</dbReference>
<evidence type="ECO:0000256" key="2">
    <source>
        <dbReference type="ARBA" id="ARBA00005025"/>
    </source>
</evidence>
<dbReference type="NCBIfam" id="NF008864">
    <property type="entry name" value="PRK11895.1"/>
    <property type="match status" value="1"/>
</dbReference>
<organism evidence="10 11">
    <name type="scientific">Youngiibacter multivorans</name>
    <dbReference type="NCBI Taxonomy" id="937251"/>
    <lineage>
        <taxon>Bacteria</taxon>
        <taxon>Bacillati</taxon>
        <taxon>Bacillota</taxon>
        <taxon>Clostridia</taxon>
        <taxon>Eubacteriales</taxon>
        <taxon>Clostridiaceae</taxon>
        <taxon>Youngiibacter</taxon>
    </lineage>
</organism>
<evidence type="ECO:0000313" key="11">
    <source>
        <dbReference type="Proteomes" id="UP001519271"/>
    </source>
</evidence>